<organism evidence="1 2">
    <name type="scientific">Paenibacillus glucanolyticus</name>
    <dbReference type="NCBI Taxonomy" id="59843"/>
    <lineage>
        <taxon>Bacteria</taxon>
        <taxon>Bacillati</taxon>
        <taxon>Bacillota</taxon>
        <taxon>Bacilli</taxon>
        <taxon>Bacillales</taxon>
        <taxon>Paenibacillaceae</taxon>
        <taxon>Paenibacillus</taxon>
    </lineage>
</organism>
<gene>
    <name evidence="1" type="ORF">AWU65_22840</name>
</gene>
<dbReference type="Proteomes" id="UP000076796">
    <property type="component" value="Unassembled WGS sequence"/>
</dbReference>
<evidence type="ECO:0000313" key="1">
    <source>
        <dbReference type="EMBL" id="KZS48564.1"/>
    </source>
</evidence>
<accession>A0A163LXQ4</accession>
<dbReference type="AlphaFoldDB" id="A0A163LXQ4"/>
<evidence type="ECO:0000313" key="2">
    <source>
        <dbReference type="Proteomes" id="UP000076796"/>
    </source>
</evidence>
<protein>
    <submittedName>
        <fullName evidence="1">Uncharacterized protein</fullName>
    </submittedName>
</protein>
<name>A0A163LXQ4_9BACL</name>
<dbReference type="EMBL" id="LWMH01000001">
    <property type="protein sequence ID" value="KZS48564.1"/>
    <property type="molecule type" value="Genomic_DNA"/>
</dbReference>
<reference evidence="1" key="1">
    <citation type="journal article" date="2016" name="Genome Announc.">
        <title>Draft genomes of two strains of Paenibacillus glucanolyticus with capability to degrade lignocellulose.</title>
        <authorList>
            <person name="Mathews S.L."/>
            <person name="Pawlak J."/>
            <person name="Grunden A.M."/>
        </authorList>
    </citation>
    <scope>NUCLEOTIDE SEQUENCE [LARGE SCALE GENOMIC DNA]</scope>
    <source>
        <strain evidence="1">SLM1</strain>
    </source>
</reference>
<proteinExistence type="predicted"/>
<sequence length="116" mass="12671">MVGQVGLSVPVDTTGIIRTQLLGQVGFYILSEDIFAPIIQIDVMRGYLTTDPVIHTTYVQYQPSQVQSQSVSFVAADYNVTPPPTGLLVYTMYVTALVLDMGRTGPECFNASVYTD</sequence>
<keyword evidence="2" id="KW-1185">Reference proteome</keyword>
<comment type="caution">
    <text evidence="1">The sequence shown here is derived from an EMBL/GenBank/DDBJ whole genome shotgun (WGS) entry which is preliminary data.</text>
</comment>